<dbReference type="InterPro" id="IPR011227">
    <property type="entry name" value="UCP029730"/>
</dbReference>
<reference evidence="1 2" key="1">
    <citation type="submission" date="2017-05" db="EMBL/GenBank/DDBJ databases">
        <authorList>
            <person name="Song R."/>
            <person name="Chenine A.L."/>
            <person name="Ruprecht R.M."/>
        </authorList>
    </citation>
    <scope>NUCLEOTIDE SEQUENCE [LARGE SCALE GENOMIC DNA]</scope>
    <source>
        <strain evidence="1 2">CECT 8489</strain>
    </source>
</reference>
<keyword evidence="2" id="KW-1185">Reference proteome</keyword>
<dbReference type="AlphaFoldDB" id="A0A238IZ27"/>
<proteinExistence type="predicted"/>
<gene>
    <name evidence="1" type="ORF">BOA8489_01110</name>
</gene>
<name>A0A238IZ27_9RHOB</name>
<dbReference type="GO" id="GO:0016787">
    <property type="term" value="F:hydrolase activity"/>
    <property type="evidence" value="ECO:0007669"/>
    <property type="project" value="UniProtKB-KW"/>
</dbReference>
<organism evidence="1 2">
    <name type="scientific">Boseongicola aestuarii</name>
    <dbReference type="NCBI Taxonomy" id="1470561"/>
    <lineage>
        <taxon>Bacteria</taxon>
        <taxon>Pseudomonadati</taxon>
        <taxon>Pseudomonadota</taxon>
        <taxon>Alphaproteobacteria</taxon>
        <taxon>Rhodobacterales</taxon>
        <taxon>Paracoccaceae</taxon>
        <taxon>Boseongicola</taxon>
    </lineage>
</organism>
<evidence type="ECO:0000313" key="2">
    <source>
        <dbReference type="Proteomes" id="UP000201838"/>
    </source>
</evidence>
<accession>A0A238IZ27</accession>
<protein>
    <submittedName>
        <fullName evidence="1">N-formylglutamate amidohydrolase</fullName>
    </submittedName>
</protein>
<dbReference type="SUPFAM" id="SSF53187">
    <property type="entry name" value="Zn-dependent exopeptidases"/>
    <property type="match status" value="1"/>
</dbReference>
<dbReference type="EMBL" id="FXXQ01000002">
    <property type="protein sequence ID" value="SMX23010.1"/>
    <property type="molecule type" value="Genomic_DNA"/>
</dbReference>
<dbReference type="OrthoDB" id="9815326at2"/>
<dbReference type="PIRSF" id="PIRSF029730">
    <property type="entry name" value="UCP029730"/>
    <property type="match status" value="1"/>
</dbReference>
<keyword evidence="1" id="KW-0378">Hydrolase</keyword>
<dbReference type="Pfam" id="PF05013">
    <property type="entry name" value="FGase"/>
    <property type="match status" value="1"/>
</dbReference>
<dbReference type="Proteomes" id="UP000201838">
    <property type="component" value="Unassembled WGS sequence"/>
</dbReference>
<dbReference type="RefSeq" id="WP_093972955.1">
    <property type="nucleotide sequence ID" value="NZ_FXXQ01000002.1"/>
</dbReference>
<sequence>MQGEHHNLSWEPYHVLGGDRASRWLIVCDHARNRVPDWVNGGDLGIAAEDMQRHIAFDIGAAGVAKRLAELLGAPAILSNFSRLVIDPNRGEDDPTLVMQLYDGTLIAGNRGISQASINERLERCYRPYHEAVTDLAARHDDTVIVSVHSFTPRFRGRPMRPWHCGLLYGGDTRLSLPLVQLLEQVPGLVVGANKPYSGHLIGDTIYRHAIVPGRQNTLIEVRNDLIESDAGQAEWAERFAKLLPKALAAAES</sequence>
<dbReference type="InterPro" id="IPR007709">
    <property type="entry name" value="N-FG_amidohydro"/>
</dbReference>
<dbReference type="Gene3D" id="3.40.630.40">
    <property type="entry name" value="Zn-dependent exopeptidases"/>
    <property type="match status" value="1"/>
</dbReference>
<evidence type="ECO:0000313" key="1">
    <source>
        <dbReference type="EMBL" id="SMX23010.1"/>
    </source>
</evidence>